<feature type="compositionally biased region" description="Basic residues" evidence="1">
    <location>
        <begin position="156"/>
        <end position="165"/>
    </location>
</feature>
<reference evidence="2 3" key="1">
    <citation type="submission" date="2019-04" db="EMBL/GenBank/DDBJ databases">
        <title>Draft genome sequences for three unisolated Alnus-infective Frankia Sp+ strains, AgTrS, AiOr and AvVan, the first sequenced Frankia strains able to sporulate in-planta.</title>
        <authorList>
            <person name="Bethencourt L."/>
            <person name="Vautrin F."/>
            <person name="Taib N."/>
            <person name="Dubost A."/>
            <person name="Castro-Garcia L."/>
            <person name="Imbaud O."/>
            <person name="Abrouk D."/>
            <person name="Fournier P."/>
            <person name="Briolay J."/>
            <person name="Nguyen A."/>
            <person name="Normand P."/>
            <person name="Fernandez M.P."/>
            <person name="Brochier-Armanet C."/>
            <person name="Herrera-Belaroussi A."/>
        </authorList>
    </citation>
    <scope>NUCLEOTIDE SEQUENCE [LARGE SCALE GENOMIC DNA]</scope>
    <source>
        <strain evidence="2 3">AvVan</strain>
    </source>
</reference>
<dbReference type="RefSeq" id="WP_136449336.1">
    <property type="nucleotide sequence ID" value="NZ_CADCWT010000034.1"/>
</dbReference>
<evidence type="ECO:0000313" key="3">
    <source>
        <dbReference type="Proteomes" id="UP000305282"/>
    </source>
</evidence>
<name>A0A4S5CJ06_9ACTN</name>
<keyword evidence="3" id="KW-1185">Reference proteome</keyword>
<feature type="region of interest" description="Disordered" evidence="1">
    <location>
        <begin position="456"/>
        <end position="510"/>
    </location>
</feature>
<organism evidence="2 3">
    <name type="scientific">Candidatus Frankia alpina</name>
    <dbReference type="NCBI Taxonomy" id="2699483"/>
    <lineage>
        <taxon>Bacteria</taxon>
        <taxon>Bacillati</taxon>
        <taxon>Actinomycetota</taxon>
        <taxon>Actinomycetes</taxon>
        <taxon>Frankiales</taxon>
        <taxon>Frankiaceae</taxon>
        <taxon>Frankia</taxon>
    </lineage>
</organism>
<evidence type="ECO:0000313" key="2">
    <source>
        <dbReference type="EMBL" id="THJ45680.1"/>
    </source>
</evidence>
<feature type="region of interest" description="Disordered" evidence="1">
    <location>
        <begin position="136"/>
        <end position="338"/>
    </location>
</feature>
<comment type="caution">
    <text evidence="2">The sequence shown here is derived from an EMBL/GenBank/DDBJ whole genome shotgun (WGS) entry which is preliminary data.</text>
</comment>
<gene>
    <name evidence="2" type="ORF">E7Y31_19800</name>
</gene>
<sequence>MPSDTIQLTLPGALVSVQAAQEPGTLIADRSGWQRAVLRASMPSAAKLVACTLASHVAEAPEFLPVGAAVTGPGLVTLREETGYSRTHVQRQVSLLRRQGWLTTVARPAAGRTTRFALSIPDSMVQAGLVRLVESTEQARGGADGTAESSREPGRRHGRRSHAGSHRQDAPRRRTRATSTMDSETQDRAGGFVVDLVPSRDRGPFDPGAHQHSDAHQGSEDRRREDHPIRPTDAPATPGEPGTGDAGAPAYHEAPAAAAAPAQAAADPISAGPAAAEPSSGWTPAGPVPGEFVPAEEVPADEAPATAQQQKPADQAAVHQAPAEQTPAGGPTADRPMVNEPTADEALAEGPPAPTVPLPPPPPDPVTFAASQVINVLGTAMRRPTSDFMKIFGKLRVILEEDNWDPVMLALHLVRIIQTGVLVGDGDEVDNLSWRLDRLPRASADCECSSCREYRAEQSKSPSAPAPRGRFARSGGAGRGVGRPAVTEPKRSAAAQSEAPPVEIPRPPLEAIERAARVAREAQLRERQQAADGAA</sequence>
<dbReference type="Proteomes" id="UP000305282">
    <property type="component" value="Unassembled WGS sequence"/>
</dbReference>
<feature type="compositionally biased region" description="Low complexity" evidence="1">
    <location>
        <begin position="461"/>
        <end position="474"/>
    </location>
</feature>
<evidence type="ECO:0000256" key="1">
    <source>
        <dbReference type="SAM" id="MobiDB-lite"/>
    </source>
</evidence>
<feature type="compositionally biased region" description="Low complexity" evidence="1">
    <location>
        <begin position="295"/>
        <end position="307"/>
    </location>
</feature>
<feature type="compositionally biased region" description="Low complexity" evidence="1">
    <location>
        <begin position="246"/>
        <end position="281"/>
    </location>
</feature>
<dbReference type="OrthoDB" id="3208411at2"/>
<protein>
    <submittedName>
        <fullName evidence="2">Uncharacterized protein</fullName>
    </submittedName>
</protein>
<dbReference type="AlphaFoldDB" id="A0A4S5CJ06"/>
<accession>A0A4S5CJ06</accession>
<feature type="compositionally biased region" description="Basic and acidic residues" evidence="1">
    <location>
        <begin position="198"/>
        <end position="230"/>
    </location>
</feature>
<dbReference type="EMBL" id="SSXH01000697">
    <property type="protein sequence ID" value="THJ45680.1"/>
    <property type="molecule type" value="Genomic_DNA"/>
</dbReference>
<proteinExistence type="predicted"/>